<evidence type="ECO:0000313" key="3">
    <source>
        <dbReference type="EMBL" id="GEZ57045.1"/>
    </source>
</evidence>
<keyword evidence="1" id="KW-0175">Coiled coil</keyword>
<feature type="compositionally biased region" description="Low complexity" evidence="2">
    <location>
        <begin position="338"/>
        <end position="349"/>
    </location>
</feature>
<feature type="compositionally biased region" description="Basic and acidic residues" evidence="2">
    <location>
        <begin position="177"/>
        <end position="188"/>
    </location>
</feature>
<feature type="region of interest" description="Disordered" evidence="2">
    <location>
        <begin position="94"/>
        <end position="199"/>
    </location>
</feature>
<evidence type="ECO:0000256" key="1">
    <source>
        <dbReference type="SAM" id="Coils"/>
    </source>
</evidence>
<feature type="region of interest" description="Disordered" evidence="2">
    <location>
        <begin position="318"/>
        <end position="350"/>
    </location>
</feature>
<reference evidence="3" key="1">
    <citation type="journal article" date="2019" name="Sci. Rep.">
        <title>Draft genome of Tanacetum cinerariifolium, the natural source of mosquito coil.</title>
        <authorList>
            <person name="Yamashiro T."/>
            <person name="Shiraishi A."/>
            <person name="Satake H."/>
            <person name="Nakayama K."/>
        </authorList>
    </citation>
    <scope>NUCLEOTIDE SEQUENCE</scope>
</reference>
<feature type="coiled-coil region" evidence="1">
    <location>
        <begin position="385"/>
        <end position="437"/>
    </location>
</feature>
<gene>
    <name evidence="3" type="ORF">Tci_529018</name>
</gene>
<feature type="compositionally biased region" description="Polar residues" evidence="2">
    <location>
        <begin position="140"/>
        <end position="149"/>
    </location>
</feature>
<sequence>MYKEYPTEFWYSAKALANSKFSFYVPTGGIYGKVRVNTFRNTIGAHYLPYSGEFVAPPSIDIIRPGFEIIEYEEIVPTKGTLKKSLLPPSATEPVVFNAPKPSSNAKRVPQGIKPEVKPKHKKHSTSSKQSMSSKEATKCGSSKAPTGSKTDHAKKRKERSLAMDSNPSQPPVSTRIDSRMHKEDRQETGGPTSLGVTSEERANLQLSSGMLAFNLNKLIYSTSFIIHSESASGNDASAVSIAEADLGNSAPSNFIPQQQCMNEETKITSYDHLFAVEEEESSSTIKLEDLAKLVSNVQPSFKDLDLPEDDPVIIVDDSDEDEEDEVHTNTNDEAEDTSVPTSSSPRTTQCASSRVFTTEFLNILSAHDFSSSLPIELKDLPFKFNGLTKEVKGLKKQVHELEIELPGDLKEIPTKMEDFTKNVTSLTSQVAELKNLQWELPTEFLLPPMQVASVQAKLKTFDALPGEYIKEDKGKKALSSEEAEKESTDSDFDNETHVTGSMVKPFKTKKLKKFDFITKDGRHIHLTEEEIDHQKKLEEYAKVKTAKQKEEVRKAEQVDLLGP</sequence>
<feature type="compositionally biased region" description="Acidic residues" evidence="2">
    <location>
        <begin position="482"/>
        <end position="494"/>
    </location>
</feature>
<feature type="region of interest" description="Disordered" evidence="2">
    <location>
        <begin position="474"/>
        <end position="499"/>
    </location>
</feature>
<accession>A0A699IG13</accession>
<evidence type="ECO:0000256" key="2">
    <source>
        <dbReference type="SAM" id="MobiDB-lite"/>
    </source>
</evidence>
<protein>
    <submittedName>
        <fullName evidence="3">Uncharacterized protein</fullName>
    </submittedName>
</protein>
<name>A0A699IG13_TANCI</name>
<dbReference type="EMBL" id="BKCJ010295164">
    <property type="protein sequence ID" value="GEZ57045.1"/>
    <property type="molecule type" value="Genomic_DNA"/>
</dbReference>
<organism evidence="3">
    <name type="scientific">Tanacetum cinerariifolium</name>
    <name type="common">Dalmatian daisy</name>
    <name type="synonym">Chrysanthemum cinerariifolium</name>
    <dbReference type="NCBI Taxonomy" id="118510"/>
    <lineage>
        <taxon>Eukaryota</taxon>
        <taxon>Viridiplantae</taxon>
        <taxon>Streptophyta</taxon>
        <taxon>Embryophyta</taxon>
        <taxon>Tracheophyta</taxon>
        <taxon>Spermatophyta</taxon>
        <taxon>Magnoliopsida</taxon>
        <taxon>eudicotyledons</taxon>
        <taxon>Gunneridae</taxon>
        <taxon>Pentapetalae</taxon>
        <taxon>asterids</taxon>
        <taxon>campanulids</taxon>
        <taxon>Asterales</taxon>
        <taxon>Asteraceae</taxon>
        <taxon>Asteroideae</taxon>
        <taxon>Anthemideae</taxon>
        <taxon>Anthemidinae</taxon>
        <taxon>Tanacetum</taxon>
    </lineage>
</organism>
<comment type="caution">
    <text evidence="3">The sequence shown here is derived from an EMBL/GenBank/DDBJ whole genome shotgun (WGS) entry which is preliminary data.</text>
</comment>
<proteinExistence type="predicted"/>
<dbReference type="AlphaFoldDB" id="A0A699IG13"/>